<feature type="transmembrane region" description="Helical" evidence="3">
    <location>
        <begin position="298"/>
        <end position="321"/>
    </location>
</feature>
<gene>
    <name evidence="6" type="primary">LOC120280241</name>
</gene>
<keyword evidence="5" id="KW-1185">Reference proteome</keyword>
<reference evidence="6" key="1">
    <citation type="submission" date="2025-08" db="UniProtKB">
        <authorList>
            <consortium name="RefSeq"/>
        </authorList>
    </citation>
    <scope>IDENTIFICATION</scope>
</reference>
<evidence type="ECO:0000256" key="1">
    <source>
        <dbReference type="ARBA" id="ARBA00004167"/>
    </source>
</evidence>
<evidence type="ECO:0000256" key="2">
    <source>
        <dbReference type="ARBA" id="ARBA00022729"/>
    </source>
</evidence>
<evidence type="ECO:0000256" key="3">
    <source>
        <dbReference type="SAM" id="Phobius"/>
    </source>
</evidence>
<dbReference type="GO" id="GO:0016020">
    <property type="term" value="C:membrane"/>
    <property type="evidence" value="ECO:0007669"/>
    <property type="project" value="UniProtKB-SubCell"/>
</dbReference>
<accession>A0AB40CWU7</accession>
<organism evidence="5 6">
    <name type="scientific">Dioscorea cayennensis subsp. rotundata</name>
    <name type="common">White Guinea yam</name>
    <name type="synonym">Dioscorea rotundata</name>
    <dbReference type="NCBI Taxonomy" id="55577"/>
    <lineage>
        <taxon>Eukaryota</taxon>
        <taxon>Viridiplantae</taxon>
        <taxon>Streptophyta</taxon>
        <taxon>Embryophyta</taxon>
        <taxon>Tracheophyta</taxon>
        <taxon>Spermatophyta</taxon>
        <taxon>Magnoliopsida</taxon>
        <taxon>Liliopsida</taxon>
        <taxon>Dioscoreales</taxon>
        <taxon>Dioscoreaceae</taxon>
        <taxon>Dioscorea</taxon>
    </lineage>
</organism>
<dbReference type="InterPro" id="IPR025287">
    <property type="entry name" value="WAK_GUB"/>
</dbReference>
<keyword evidence="2" id="KW-0732">Signal</keyword>
<dbReference type="PANTHER" id="PTHR33355">
    <property type="entry name" value="WALL-ASSOCIATED RECEPTOR KINASE CARBOXY-TERMINAL PROTEIN-RELATED"/>
    <property type="match status" value="1"/>
</dbReference>
<dbReference type="PANTHER" id="PTHR33355:SF5">
    <property type="entry name" value="F12F1.23 PROTEIN"/>
    <property type="match status" value="1"/>
</dbReference>
<keyword evidence="3" id="KW-1133">Transmembrane helix</keyword>
<sequence>MKKLNTKNLLLIQTTINSMSLHSIIFWVTFFLSFQIHSISSQSTLCRTSCGSIPIKYPLSIDHGCGSPYYRHMLFCEPNSTDLRFRTPSGTYTVKSISYSDPHLVISDPSMWTCHSDGKPAPPFSLDTSTRFSLSPKNEFLFLNCQEDSVIIQPKPKFCERFPERCDSACDSSAYLCRNMPGCMDALVERRISCCSYYPKASASLRMMMSHCEGYSSVYWRDLESSFGVYDQAPEFGVRVDFEIPVTTRCLRCRDQEKGGGTCGFDTTEGSFLCLCKERNATTFCTDGGFAHKRSAGLIAGTVTVVSFAGVAGIGALVWYIKKMRTNKVTCGVQTNENRFF</sequence>
<evidence type="ECO:0000313" key="5">
    <source>
        <dbReference type="Proteomes" id="UP001515500"/>
    </source>
</evidence>
<proteinExistence type="predicted"/>
<dbReference type="Proteomes" id="UP001515500">
    <property type="component" value="Chromosome 17"/>
</dbReference>
<protein>
    <submittedName>
        <fullName evidence="6">Wall-associated receptor kinase-like 15 isoform X1</fullName>
    </submittedName>
</protein>
<dbReference type="GeneID" id="120280241"/>
<dbReference type="Pfam" id="PF13947">
    <property type="entry name" value="GUB_WAK_bind"/>
    <property type="match status" value="1"/>
</dbReference>
<name>A0AB40CWU7_DIOCR</name>
<keyword evidence="3" id="KW-0472">Membrane</keyword>
<evidence type="ECO:0000259" key="4">
    <source>
        <dbReference type="Pfam" id="PF13947"/>
    </source>
</evidence>
<evidence type="ECO:0000313" key="6">
    <source>
        <dbReference type="RefSeq" id="XP_039142947.1"/>
    </source>
</evidence>
<dbReference type="GO" id="GO:0030247">
    <property type="term" value="F:polysaccharide binding"/>
    <property type="evidence" value="ECO:0007669"/>
    <property type="project" value="InterPro"/>
</dbReference>
<comment type="subcellular location">
    <subcellularLocation>
        <location evidence="1">Membrane</location>
        <topology evidence="1">Single-pass membrane protein</topology>
    </subcellularLocation>
</comment>
<keyword evidence="3" id="KW-0812">Transmembrane</keyword>
<dbReference type="AlphaFoldDB" id="A0AB40CWU7"/>
<dbReference type="RefSeq" id="XP_039142947.1">
    <property type="nucleotide sequence ID" value="XM_039287013.1"/>
</dbReference>
<feature type="domain" description="Wall-associated receptor kinase galacturonan-binding" evidence="4">
    <location>
        <begin position="46"/>
        <end position="108"/>
    </location>
</feature>